<dbReference type="EMBL" id="SOAG01000003">
    <property type="protein sequence ID" value="TDS64981.1"/>
    <property type="molecule type" value="Genomic_DNA"/>
</dbReference>
<dbReference type="AlphaFoldDB" id="A0A4R7F4I9"/>
<sequence>IVTLTIIQTINGSANRNINNLKINIT</sequence>
<organism evidence="3 6">
    <name type="scientific">Myroides indicus</name>
    <dbReference type="NCBI Taxonomy" id="1323422"/>
    <lineage>
        <taxon>Bacteria</taxon>
        <taxon>Pseudomonadati</taxon>
        <taxon>Bacteroidota</taxon>
        <taxon>Flavobacteriia</taxon>
        <taxon>Flavobacteriales</taxon>
        <taxon>Flavobacteriaceae</taxon>
        <taxon>Myroides</taxon>
    </lineage>
</organism>
<evidence type="ECO:0000313" key="3">
    <source>
        <dbReference type="EMBL" id="TDS61548.1"/>
    </source>
</evidence>
<reference evidence="3 6" key="1">
    <citation type="submission" date="2019-03" db="EMBL/GenBank/DDBJ databases">
        <title>Genomic Encyclopedia of Archaeal and Bacterial Type Strains, Phase II (KMG-II): from individual species to whole genera.</title>
        <authorList>
            <person name="Goeker M."/>
        </authorList>
    </citation>
    <scope>NUCLEOTIDE SEQUENCE [LARGE SCALE GENOMIC DNA]</scope>
    <source>
        <strain evidence="3 6">DSM 28213</strain>
    </source>
</reference>
<dbReference type="EMBL" id="SOAG01000020">
    <property type="protein sequence ID" value="TDS56564.1"/>
    <property type="molecule type" value="Genomic_DNA"/>
</dbReference>
<evidence type="ECO:0000313" key="6">
    <source>
        <dbReference type="Proteomes" id="UP000295215"/>
    </source>
</evidence>
<gene>
    <name evidence="5" type="ORF">C8P70_1031</name>
    <name evidence="4" type="ORF">C8P70_10686</name>
    <name evidence="3" type="ORF">C8P70_10890</name>
    <name evidence="2" type="ORF">C8P70_12064</name>
    <name evidence="1" type="ORF">C8P70_1633</name>
</gene>
<keyword evidence="6" id="KW-1185">Reference proteome</keyword>
<dbReference type="Proteomes" id="UP000295215">
    <property type="component" value="Unassembled WGS sequence"/>
</dbReference>
<evidence type="ECO:0000313" key="1">
    <source>
        <dbReference type="EMBL" id="TDS49922.1"/>
    </source>
</evidence>
<accession>A0A4R7F4I9</accession>
<evidence type="ECO:0000313" key="4">
    <source>
        <dbReference type="EMBL" id="TDS63654.1"/>
    </source>
</evidence>
<dbReference type="EMBL" id="SOAG01000063">
    <property type="protein sequence ID" value="TDS49922.1"/>
    <property type="molecule type" value="Genomic_DNA"/>
</dbReference>
<proteinExistence type="predicted"/>
<evidence type="ECO:0000313" key="2">
    <source>
        <dbReference type="EMBL" id="TDS56564.1"/>
    </source>
</evidence>
<evidence type="ECO:0000313" key="5">
    <source>
        <dbReference type="EMBL" id="TDS64981.1"/>
    </source>
</evidence>
<comment type="caution">
    <text evidence="3">The sequence shown here is derived from an EMBL/GenBank/DDBJ whole genome shotgun (WGS) entry which is preliminary data.</text>
</comment>
<feature type="non-terminal residue" evidence="3">
    <location>
        <position position="1"/>
    </location>
</feature>
<protein>
    <submittedName>
        <fullName evidence="3">Uncharacterized protein</fullName>
    </submittedName>
</protein>
<name>A0A4R7F4I9_9FLAO</name>
<dbReference type="EMBL" id="SOAG01000006">
    <property type="protein sequence ID" value="TDS63654.1"/>
    <property type="molecule type" value="Genomic_DNA"/>
</dbReference>
<dbReference type="EMBL" id="SOAG01000008">
    <property type="protein sequence ID" value="TDS61548.1"/>
    <property type="molecule type" value="Genomic_DNA"/>
</dbReference>